<sequence length="72" mass="8099">MRFDQEVTVRLQIRFPAAAVLVLGVVACQPTVKVEAPDKPITINLNVKLDAEVRVKLEKQAEEDIQQNPDIF</sequence>
<keyword evidence="2" id="KW-1185">Reference proteome</keyword>
<evidence type="ECO:0000313" key="2">
    <source>
        <dbReference type="Proteomes" id="UP000253941"/>
    </source>
</evidence>
<dbReference type="RefSeq" id="WP_114580376.1">
    <property type="nucleotide sequence ID" value="NZ_QPMH01000001.1"/>
</dbReference>
<dbReference type="AlphaFoldDB" id="A0A369TEW8"/>
<dbReference type="Pfam" id="PF13617">
    <property type="entry name" value="Lipoprotein_19"/>
    <property type="match status" value="1"/>
</dbReference>
<proteinExistence type="predicted"/>
<dbReference type="InterPro" id="IPR025985">
    <property type="entry name" value="YnbE"/>
</dbReference>
<dbReference type="PROSITE" id="PS51257">
    <property type="entry name" value="PROKAR_LIPOPROTEIN"/>
    <property type="match status" value="1"/>
</dbReference>
<reference evidence="1 2" key="1">
    <citation type="submission" date="2018-07" db="EMBL/GenBank/DDBJ databases">
        <title>Venubactetium sediminum gen. nov., sp. nov., isolated from a marine solar saltern.</title>
        <authorList>
            <person name="Wang S."/>
        </authorList>
    </citation>
    <scope>NUCLEOTIDE SEQUENCE [LARGE SCALE GENOMIC DNA]</scope>
    <source>
        <strain evidence="1 2">WD2A32</strain>
    </source>
</reference>
<dbReference type="EMBL" id="QPMH01000001">
    <property type="protein sequence ID" value="RDD63863.1"/>
    <property type="molecule type" value="Genomic_DNA"/>
</dbReference>
<comment type="caution">
    <text evidence="1">The sequence shown here is derived from an EMBL/GenBank/DDBJ whole genome shotgun (WGS) entry which is preliminary data.</text>
</comment>
<keyword evidence="1" id="KW-0449">Lipoprotein</keyword>
<gene>
    <name evidence="1" type="ORF">DRB17_01470</name>
</gene>
<evidence type="ECO:0000313" key="1">
    <source>
        <dbReference type="EMBL" id="RDD63863.1"/>
    </source>
</evidence>
<organism evidence="1 2">
    <name type="scientific">Ferruginivarius sediminum</name>
    <dbReference type="NCBI Taxonomy" id="2661937"/>
    <lineage>
        <taxon>Bacteria</taxon>
        <taxon>Pseudomonadati</taxon>
        <taxon>Pseudomonadota</taxon>
        <taxon>Alphaproteobacteria</taxon>
        <taxon>Rhodospirillales</taxon>
        <taxon>Rhodospirillaceae</taxon>
        <taxon>Ferruginivarius</taxon>
    </lineage>
</organism>
<accession>A0A369TEW8</accession>
<protein>
    <submittedName>
        <fullName evidence="1">YnbE family lipoprotein</fullName>
    </submittedName>
</protein>
<name>A0A369TEW8_9PROT</name>
<dbReference type="Proteomes" id="UP000253941">
    <property type="component" value="Unassembled WGS sequence"/>
</dbReference>